<evidence type="ECO:0000313" key="1">
    <source>
        <dbReference type="EMBL" id="PIZ63118.1"/>
    </source>
</evidence>
<organism evidence="1 2">
    <name type="scientific">Candidatus Roizmanbacteria bacterium CG_4_10_14_0_2_um_filter_39_13</name>
    <dbReference type="NCBI Taxonomy" id="1974825"/>
    <lineage>
        <taxon>Bacteria</taxon>
        <taxon>Candidatus Roizmaniibacteriota</taxon>
    </lineage>
</organism>
<proteinExistence type="predicted"/>
<dbReference type="EMBL" id="PFOB01000031">
    <property type="protein sequence ID" value="PIZ63118.1"/>
    <property type="molecule type" value="Genomic_DNA"/>
</dbReference>
<gene>
    <name evidence="1" type="ORF">COY16_02700</name>
</gene>
<dbReference type="AlphaFoldDB" id="A0A2M7TZ65"/>
<protein>
    <submittedName>
        <fullName evidence="1">Uncharacterized protein</fullName>
    </submittedName>
</protein>
<dbReference type="Proteomes" id="UP000228503">
    <property type="component" value="Unassembled WGS sequence"/>
</dbReference>
<sequence length="428" mass="48573">MEMAKIINRHGCGGSSISEMNQLAEEGLMGNLNYQAVIGRDYDTLNSVLHPFEQLVRAQYAFIQAFYQPPNSRIQIAENGDYGSSVDEERRMYSIFEGFDAAILAERLQRSMRSRYGNADWIREDTEYSIRISMENIDSYLQRSRRIFGLDIPPIELGPKLNHLNYCPFYDEALRGEFENPIITKDVDLIVDTRADNRKVHIVDHALGREYFLASTGGLGSLCNILRRYDIELRATSITKATHIPSQPQSVVFDVDGVLRDGYNLTHSVRSKLFKRLNKRHVPYGIWTRNGGTFGDRMATTHAELQTKGGDYQPSFEINFDNWPFVIGDRLLLSSFAPSLQEIVESLTMFLADSRHARSSRQEIILETKSPRILATLPEYAAFSSELEDGILVDDRESAIVSAVLFGHNFIHLDDIKNLPDVAHLIGV</sequence>
<name>A0A2M7TZ65_9BACT</name>
<reference evidence="2" key="1">
    <citation type="submission" date="2017-09" db="EMBL/GenBank/DDBJ databases">
        <title>Depth-based differentiation of microbial function through sediment-hosted aquifers and enrichment of novel symbionts in the deep terrestrial subsurface.</title>
        <authorList>
            <person name="Probst A.J."/>
            <person name="Ladd B."/>
            <person name="Jarett J.K."/>
            <person name="Geller-Mcgrath D.E."/>
            <person name="Sieber C.M.K."/>
            <person name="Emerson J.B."/>
            <person name="Anantharaman K."/>
            <person name="Thomas B.C."/>
            <person name="Malmstrom R."/>
            <person name="Stieglmeier M."/>
            <person name="Klingl A."/>
            <person name="Woyke T."/>
            <person name="Ryan C.M."/>
            <person name="Banfield J.F."/>
        </authorList>
    </citation>
    <scope>NUCLEOTIDE SEQUENCE [LARGE SCALE GENOMIC DNA]</scope>
</reference>
<comment type="caution">
    <text evidence="1">The sequence shown here is derived from an EMBL/GenBank/DDBJ whole genome shotgun (WGS) entry which is preliminary data.</text>
</comment>
<evidence type="ECO:0000313" key="2">
    <source>
        <dbReference type="Proteomes" id="UP000228503"/>
    </source>
</evidence>
<accession>A0A2M7TZ65</accession>